<feature type="repeat" description="RCC1" evidence="3">
    <location>
        <begin position="609"/>
        <end position="665"/>
    </location>
</feature>
<evidence type="ECO:0000313" key="7">
    <source>
        <dbReference type="Proteomes" id="UP001497392"/>
    </source>
</evidence>
<feature type="repeat" description="RCC1" evidence="3">
    <location>
        <begin position="489"/>
        <end position="541"/>
    </location>
</feature>
<evidence type="ECO:0000256" key="2">
    <source>
        <dbReference type="ARBA" id="ARBA00022737"/>
    </source>
</evidence>
<feature type="compositionally biased region" description="Acidic residues" evidence="4">
    <location>
        <begin position="269"/>
        <end position="283"/>
    </location>
</feature>
<feature type="compositionally biased region" description="Acidic residues" evidence="4">
    <location>
        <begin position="356"/>
        <end position="373"/>
    </location>
</feature>
<evidence type="ECO:0000259" key="5">
    <source>
        <dbReference type="Pfam" id="PF25390"/>
    </source>
</evidence>
<feature type="compositionally biased region" description="Low complexity" evidence="4">
    <location>
        <begin position="162"/>
        <end position="207"/>
    </location>
</feature>
<feature type="compositionally biased region" description="Basic residues" evidence="4">
    <location>
        <begin position="45"/>
        <end position="54"/>
    </location>
</feature>
<dbReference type="InterPro" id="IPR009091">
    <property type="entry name" value="RCC1/BLIP-II"/>
</dbReference>
<feature type="compositionally biased region" description="Low complexity" evidence="4">
    <location>
        <begin position="238"/>
        <end position="257"/>
    </location>
</feature>
<dbReference type="PROSITE" id="PS50012">
    <property type="entry name" value="RCC1_3"/>
    <property type="match status" value="7"/>
</dbReference>
<gene>
    <name evidence="6" type="primary">g2023</name>
    <name evidence="6" type="ORF">VP750_LOCUS1731</name>
</gene>
<feature type="compositionally biased region" description="Basic and acidic residues" evidence="4">
    <location>
        <begin position="435"/>
        <end position="460"/>
    </location>
</feature>
<dbReference type="Gene3D" id="2.130.10.30">
    <property type="entry name" value="Regulator of chromosome condensation 1/beta-lactamase-inhibitor protein II"/>
    <property type="match status" value="1"/>
</dbReference>
<feature type="repeat" description="RCC1" evidence="3">
    <location>
        <begin position="844"/>
        <end position="898"/>
    </location>
</feature>
<proteinExistence type="predicted"/>
<evidence type="ECO:0000256" key="4">
    <source>
        <dbReference type="SAM" id="MobiDB-lite"/>
    </source>
</evidence>
<protein>
    <submittedName>
        <fullName evidence="6">G2023 protein</fullName>
    </submittedName>
</protein>
<feature type="region of interest" description="Disordered" evidence="4">
    <location>
        <begin position="1016"/>
        <end position="1046"/>
    </location>
</feature>
<feature type="compositionally biased region" description="Low complexity" evidence="4">
    <location>
        <begin position="55"/>
        <end position="112"/>
    </location>
</feature>
<feature type="repeat" description="RCC1" evidence="3">
    <location>
        <begin position="542"/>
        <end position="608"/>
    </location>
</feature>
<comment type="caution">
    <text evidence="6">The sequence shown here is derived from an EMBL/GenBank/DDBJ whole genome shotgun (WGS) entry which is preliminary data.</text>
</comment>
<feature type="compositionally biased region" description="Low complexity" evidence="4">
    <location>
        <begin position="1017"/>
        <end position="1026"/>
    </location>
</feature>
<dbReference type="PROSITE" id="PS00626">
    <property type="entry name" value="RCC1_2"/>
    <property type="match status" value="2"/>
</dbReference>
<feature type="compositionally biased region" description="Basic and acidic residues" evidence="4">
    <location>
        <begin position="388"/>
        <end position="397"/>
    </location>
</feature>
<feature type="compositionally biased region" description="Basic and acidic residues" evidence="4">
    <location>
        <begin position="114"/>
        <end position="129"/>
    </location>
</feature>
<feature type="repeat" description="RCC1" evidence="3">
    <location>
        <begin position="783"/>
        <end position="843"/>
    </location>
</feature>
<feature type="compositionally biased region" description="Acidic residues" evidence="4">
    <location>
        <begin position="325"/>
        <end position="336"/>
    </location>
</feature>
<keyword evidence="1" id="KW-0344">Guanine-nucleotide releasing factor</keyword>
<dbReference type="InterPro" id="IPR051553">
    <property type="entry name" value="Ran_GTPase-activating"/>
</dbReference>
<feature type="compositionally biased region" description="Basic and acidic residues" evidence="4">
    <location>
        <begin position="16"/>
        <end position="44"/>
    </location>
</feature>
<feature type="domain" description="RCC1-like" evidence="5">
    <location>
        <begin position="490"/>
        <end position="894"/>
    </location>
</feature>
<dbReference type="PROSITE" id="PS00625">
    <property type="entry name" value="RCC1_1"/>
    <property type="match status" value="1"/>
</dbReference>
<feature type="compositionally biased region" description="Basic residues" evidence="4">
    <location>
        <begin position="461"/>
        <end position="471"/>
    </location>
</feature>
<dbReference type="Proteomes" id="UP001497392">
    <property type="component" value="Unassembled WGS sequence"/>
</dbReference>
<sequence>MAPKRKAASASASKGPPDEPSSKRKKTEAPIKESVPDTKAEAKAPKKTAAKATKKTAAATKPKATTAKAAPAAKAKAATASKAKTAAKSTTGKAAAKPKTAVKAKAATPKAKAAPKEKAAPKKATKEEAAPTAEKPKRARAPSKKQEEADEAAAEEQPTTSKAASKPETAAAKPKAATASKAKAAPKKPAAAKGKAAAAKEPAAAKAPARKRTKAAAAEEAESDAEPVAEDEPEDSKPAAAKGKAAAAKEAPAAAKAPARRRTKAAAAEEAEHDPEPVPEDEPEASKPSRSRKKAAAEKPEELKPEELKPAKAPVKRRTKAAAADEAEPIAEDEPEESKPAKAPAKRRGKAGAEEPAAEAPEEPAAEAPEEPEPPAKRSRRAPATKAAPKEEVKEDGEAAPMEGVESAAEQLVKPAAQEKIATKPAARRAATKRKAAEVEEVPKEEKAAAEEAPAAEERAAKRRAVAKGKKPVQALQPVEHHSHQKEAGDVFVIGNGGCGQLGMGEDDVEAVRARLSSIATGVKVVQVAAGGMHSVALSADGEVYTTGVNDEGALGRETAGAPWDKSPEATGNTKDSDRWAKVEVPTDNGRIVQVSAGDSHTMALTEQGFIYGWGTFRNSSGVYGFSAQDRLAVLPVLVYSPDTPARQAVKIVSGTDHVVALLRGGALLSWGTGEQGQLGRISAQPPERGLKELLLTPAEVTLKRAASTAKADPIVNVAASNYTSFAVTQKGQVWAWGLNNYGQLAQEGEAPVMAPKQVTALAGATTAVGPGQHHTLFLTEKGQLLSAGRPTYGRLGQMGVDTAADVPAPMPGAVHIQGSGLEDTTVASIAAGPEVSAAVGVDGRAWLWGFGTNGQLGNGNDDSDRDVPSLLRGKALQGKQVVQVDFGGQHTLLVVTGDGAGPSNAKDAASTEALDGAPEGMDTDAPSQAEGSAPAENGIFAGGGHAEEAAEDGIAAAEPRQGDPLLEEASAAAQDLAPAEAAEQLPAAPAQLTAPAAVDAPAASAAAPDGVPQVDATAAAAQPAALTHSASGEQPPAQAATTNGGAEPAAVLATTVTPPQGPAPVSVPAAAPMQQPLQALAMGQLQVGQAGGPAPLDAARAAEAAEVAQMVDSMINVPEAEREVGASQPGPASDALAEQNPGLDGGALRDAQPAEAQNVFGFETGLPEHSALLSVPASVPGYVEPAPDQPLGASAVEDVSIVEAANPASEAPAQKPSDLDDWRESFYALSGSKPV</sequence>
<evidence type="ECO:0000256" key="1">
    <source>
        <dbReference type="ARBA" id="ARBA00022658"/>
    </source>
</evidence>
<feature type="region of interest" description="Disordered" evidence="4">
    <location>
        <begin position="1205"/>
        <end position="1236"/>
    </location>
</feature>
<dbReference type="InterPro" id="IPR000408">
    <property type="entry name" value="Reg_chr_condens"/>
</dbReference>
<dbReference type="InterPro" id="IPR058923">
    <property type="entry name" value="RCC1-like_dom"/>
</dbReference>
<dbReference type="PRINTS" id="PR00633">
    <property type="entry name" value="RCCNDNSATION"/>
</dbReference>
<dbReference type="PANTHER" id="PTHR45982:SF1">
    <property type="entry name" value="REGULATOR OF CHROMOSOME CONDENSATION"/>
    <property type="match status" value="1"/>
</dbReference>
<dbReference type="Pfam" id="PF25390">
    <property type="entry name" value="WD40_RLD"/>
    <property type="match status" value="1"/>
</dbReference>
<feature type="region of interest" description="Disordered" evidence="4">
    <location>
        <begin position="899"/>
        <end position="942"/>
    </location>
</feature>
<feature type="compositionally biased region" description="Acidic residues" evidence="4">
    <location>
        <begin position="219"/>
        <end position="234"/>
    </location>
</feature>
<feature type="region of interest" description="Disordered" evidence="4">
    <location>
        <begin position="1"/>
        <end position="484"/>
    </location>
</feature>
<feature type="repeat" description="RCC1" evidence="3">
    <location>
        <begin position="666"/>
        <end position="731"/>
    </location>
</feature>
<feature type="compositionally biased region" description="Basic and acidic residues" evidence="4">
    <location>
        <begin position="295"/>
        <end position="310"/>
    </location>
</feature>
<reference evidence="6 7" key="1">
    <citation type="submission" date="2024-06" db="EMBL/GenBank/DDBJ databases">
        <authorList>
            <person name="Kraege A."/>
            <person name="Thomma B."/>
        </authorList>
    </citation>
    <scope>NUCLEOTIDE SEQUENCE [LARGE SCALE GENOMIC DNA]</scope>
</reference>
<feature type="repeat" description="RCC1" evidence="3">
    <location>
        <begin position="732"/>
        <end position="782"/>
    </location>
</feature>
<dbReference type="PANTHER" id="PTHR45982">
    <property type="entry name" value="REGULATOR OF CHROMOSOME CONDENSATION"/>
    <property type="match status" value="1"/>
</dbReference>
<accession>A0ABP1FPS8</accession>
<feature type="region of interest" description="Disordered" evidence="4">
    <location>
        <begin position="553"/>
        <end position="578"/>
    </location>
</feature>
<feature type="region of interest" description="Disordered" evidence="4">
    <location>
        <begin position="1122"/>
        <end position="1150"/>
    </location>
</feature>
<dbReference type="SUPFAM" id="SSF50985">
    <property type="entry name" value="RCC1/BLIP-II"/>
    <property type="match status" value="1"/>
</dbReference>
<organism evidence="6 7">
    <name type="scientific">Coccomyxa viridis</name>
    <dbReference type="NCBI Taxonomy" id="1274662"/>
    <lineage>
        <taxon>Eukaryota</taxon>
        <taxon>Viridiplantae</taxon>
        <taxon>Chlorophyta</taxon>
        <taxon>core chlorophytes</taxon>
        <taxon>Trebouxiophyceae</taxon>
        <taxon>Trebouxiophyceae incertae sedis</taxon>
        <taxon>Coccomyxaceae</taxon>
        <taxon>Coccomyxa</taxon>
    </lineage>
</organism>
<evidence type="ECO:0000313" key="6">
    <source>
        <dbReference type="EMBL" id="CAL5220072.1"/>
    </source>
</evidence>
<keyword evidence="2" id="KW-0677">Repeat</keyword>
<name>A0ABP1FPS8_9CHLO</name>
<evidence type="ECO:0000256" key="3">
    <source>
        <dbReference type="PROSITE-ProRule" id="PRU00235"/>
    </source>
</evidence>
<dbReference type="EMBL" id="CAXHTA020000003">
    <property type="protein sequence ID" value="CAL5220072.1"/>
    <property type="molecule type" value="Genomic_DNA"/>
</dbReference>
<keyword evidence="7" id="KW-1185">Reference proteome</keyword>